<evidence type="ECO:0000259" key="3">
    <source>
        <dbReference type="Pfam" id="PF00881"/>
    </source>
</evidence>
<dbReference type="Pfam" id="PF00881">
    <property type="entry name" value="Nitroreductase"/>
    <property type="match status" value="1"/>
</dbReference>
<name>A0ABT1RN33_9FIRM</name>
<dbReference type="PANTHER" id="PTHR43673:SF10">
    <property type="entry name" value="NADH DEHYDROGENASE_NAD(P)H NITROREDUCTASE XCC3605-RELATED"/>
    <property type="match status" value="1"/>
</dbReference>
<gene>
    <name evidence="4" type="ORF">NE619_07620</name>
</gene>
<evidence type="ECO:0000313" key="4">
    <source>
        <dbReference type="EMBL" id="MCQ4636594.1"/>
    </source>
</evidence>
<evidence type="ECO:0000313" key="5">
    <source>
        <dbReference type="Proteomes" id="UP001524502"/>
    </source>
</evidence>
<comment type="similarity">
    <text evidence="1">Belongs to the nitroreductase family.</text>
</comment>
<dbReference type="PANTHER" id="PTHR43673">
    <property type="entry name" value="NAD(P)H NITROREDUCTASE YDGI-RELATED"/>
    <property type="match status" value="1"/>
</dbReference>
<sequence>MENDVLKNIKTRRSIRKYKQMQITEEELQTVLEAGTYAPSGRGIQCPILVAVQDQETMAQIVKMNAAVMGTDKNPYYGAPAVVLVFAPTDRLTYIEDASCVLDTMMLAAHSIGLASCWIHREREMFETEEGRALMAKWGIPEGYAGIGSLALGYADCELPQPPERKPGRIIRV</sequence>
<evidence type="ECO:0000256" key="2">
    <source>
        <dbReference type="ARBA" id="ARBA00023002"/>
    </source>
</evidence>
<dbReference type="SUPFAM" id="SSF55469">
    <property type="entry name" value="FMN-dependent nitroreductase-like"/>
    <property type="match status" value="1"/>
</dbReference>
<dbReference type="RefSeq" id="WP_256131790.1">
    <property type="nucleotide sequence ID" value="NZ_JANFXK010000007.1"/>
</dbReference>
<keyword evidence="5" id="KW-1185">Reference proteome</keyword>
<keyword evidence="2" id="KW-0560">Oxidoreductase</keyword>
<protein>
    <submittedName>
        <fullName evidence="4">Nitroreductase family protein</fullName>
    </submittedName>
</protein>
<feature type="domain" description="Nitroreductase" evidence="3">
    <location>
        <begin position="9"/>
        <end position="154"/>
    </location>
</feature>
<evidence type="ECO:0000256" key="1">
    <source>
        <dbReference type="ARBA" id="ARBA00007118"/>
    </source>
</evidence>
<reference evidence="4 5" key="1">
    <citation type="submission" date="2022-06" db="EMBL/GenBank/DDBJ databases">
        <title>Isolation of gut microbiota from human fecal samples.</title>
        <authorList>
            <person name="Pamer E.G."/>
            <person name="Barat B."/>
            <person name="Waligurski E."/>
            <person name="Medina S."/>
            <person name="Paddock L."/>
            <person name="Mostad J."/>
        </authorList>
    </citation>
    <scope>NUCLEOTIDE SEQUENCE [LARGE SCALE GENOMIC DNA]</scope>
    <source>
        <strain evidence="4 5">SL.3.17</strain>
    </source>
</reference>
<dbReference type="InterPro" id="IPR000415">
    <property type="entry name" value="Nitroreductase-like"/>
</dbReference>
<dbReference type="Proteomes" id="UP001524502">
    <property type="component" value="Unassembled WGS sequence"/>
</dbReference>
<dbReference type="EMBL" id="JANFXK010000007">
    <property type="protein sequence ID" value="MCQ4636594.1"/>
    <property type="molecule type" value="Genomic_DNA"/>
</dbReference>
<comment type="caution">
    <text evidence="4">The sequence shown here is derived from an EMBL/GenBank/DDBJ whole genome shotgun (WGS) entry which is preliminary data.</text>
</comment>
<dbReference type="InterPro" id="IPR029479">
    <property type="entry name" value="Nitroreductase"/>
</dbReference>
<proteinExistence type="inferred from homology"/>
<organism evidence="4 5">
    <name type="scientific">Anaerovorax odorimutans</name>
    <dbReference type="NCBI Taxonomy" id="109327"/>
    <lineage>
        <taxon>Bacteria</taxon>
        <taxon>Bacillati</taxon>
        <taxon>Bacillota</taxon>
        <taxon>Clostridia</taxon>
        <taxon>Peptostreptococcales</taxon>
        <taxon>Anaerovoracaceae</taxon>
        <taxon>Anaerovorax</taxon>
    </lineage>
</organism>
<dbReference type="Gene3D" id="3.40.109.10">
    <property type="entry name" value="NADH Oxidase"/>
    <property type="match status" value="1"/>
</dbReference>
<accession>A0ABT1RN33</accession>